<evidence type="ECO:0000256" key="1">
    <source>
        <dbReference type="SAM" id="MobiDB-lite"/>
    </source>
</evidence>
<comment type="caution">
    <text evidence="2">The sequence shown here is derived from an EMBL/GenBank/DDBJ whole genome shotgun (WGS) entry which is preliminary data.</text>
</comment>
<feature type="compositionally biased region" description="Low complexity" evidence="1">
    <location>
        <begin position="50"/>
        <end position="61"/>
    </location>
</feature>
<dbReference type="AlphaFoldDB" id="A0A917GU66"/>
<dbReference type="EMBL" id="BMIY01000005">
    <property type="protein sequence ID" value="GGG56741.1"/>
    <property type="molecule type" value="Genomic_DNA"/>
</dbReference>
<organism evidence="2 3">
    <name type="scientific">Pseudohongiella nitratireducens</name>
    <dbReference type="NCBI Taxonomy" id="1768907"/>
    <lineage>
        <taxon>Bacteria</taxon>
        <taxon>Pseudomonadati</taxon>
        <taxon>Pseudomonadota</taxon>
        <taxon>Gammaproteobacteria</taxon>
        <taxon>Pseudomonadales</taxon>
        <taxon>Pseudohongiellaceae</taxon>
        <taxon>Pseudohongiella</taxon>
    </lineage>
</organism>
<evidence type="ECO:0000313" key="2">
    <source>
        <dbReference type="EMBL" id="GGG56741.1"/>
    </source>
</evidence>
<reference evidence="2" key="1">
    <citation type="journal article" date="2014" name="Int. J. Syst. Evol. Microbiol.">
        <title>Complete genome sequence of Corynebacterium casei LMG S-19264T (=DSM 44701T), isolated from a smear-ripened cheese.</title>
        <authorList>
            <consortium name="US DOE Joint Genome Institute (JGI-PGF)"/>
            <person name="Walter F."/>
            <person name="Albersmeier A."/>
            <person name="Kalinowski J."/>
            <person name="Ruckert C."/>
        </authorList>
    </citation>
    <scope>NUCLEOTIDE SEQUENCE</scope>
    <source>
        <strain evidence="2">CGMCC 1.15425</strain>
    </source>
</reference>
<feature type="region of interest" description="Disordered" evidence="1">
    <location>
        <begin position="1"/>
        <end position="24"/>
    </location>
</feature>
<evidence type="ECO:0000313" key="3">
    <source>
        <dbReference type="Proteomes" id="UP000627715"/>
    </source>
</evidence>
<dbReference type="PROSITE" id="PS51318">
    <property type="entry name" value="TAT"/>
    <property type="match status" value="1"/>
</dbReference>
<dbReference type="Proteomes" id="UP000627715">
    <property type="component" value="Unassembled WGS sequence"/>
</dbReference>
<sequence>MENNNNLQDKEVTGNLNQDQEATQSRREFFRTASLVGAMGAIGVGAGFTPSVQAQPQSPSSFAKPDGLLPGGQSDSRFPVSFEDSVGNGLRLTMAFFTALNQRDLEGIASLLHFPFAIYEDIEPLVYQSASEFINNPPPCFSETGNRALGQRAMLPGSYDMLEGINVHLYCPVGGVFSLKFKRFTPDGHKLMECDNLLSVTNNDGRWAIQLISTIFHEAGYENNTYPDAEVAYRLGSQGYLSAFGYRDEELLNDRSNGRGSYEPSLPLGTRTASVSFNYSPRDRTNNARNNEPMKGWVTEGVTSRLRVSEVSEPSGEYDTNLDQFVELAGGTVGDYGYTRIIPVEPLVIHATHDKAHVMGGYWRYTPAGVLISETRSVGIRIRKAGNWGSGGNLGQVTHHDRSNSKG</sequence>
<accession>A0A917GU66</accession>
<gene>
    <name evidence="2" type="ORF">GCM10011403_12370</name>
</gene>
<dbReference type="RefSeq" id="WP_068812940.1">
    <property type="nucleotide sequence ID" value="NZ_BMIY01000005.1"/>
</dbReference>
<keyword evidence="3" id="KW-1185">Reference proteome</keyword>
<name>A0A917GU66_9GAMM</name>
<feature type="region of interest" description="Disordered" evidence="1">
    <location>
        <begin position="50"/>
        <end position="75"/>
    </location>
</feature>
<protein>
    <submittedName>
        <fullName evidence="2">Uncharacterized protein</fullName>
    </submittedName>
</protein>
<proteinExistence type="predicted"/>
<reference evidence="2" key="2">
    <citation type="submission" date="2020-09" db="EMBL/GenBank/DDBJ databases">
        <authorList>
            <person name="Sun Q."/>
            <person name="Zhou Y."/>
        </authorList>
    </citation>
    <scope>NUCLEOTIDE SEQUENCE</scope>
    <source>
        <strain evidence="2">CGMCC 1.15425</strain>
    </source>
</reference>
<feature type="compositionally biased region" description="Polar residues" evidence="1">
    <location>
        <begin position="14"/>
        <end position="23"/>
    </location>
</feature>
<dbReference type="InterPro" id="IPR006311">
    <property type="entry name" value="TAT_signal"/>
</dbReference>